<sequence length="357" mass="41011">MSGHHATLLSLAKLSFNVLQNMYQGELRALTEYWIDLDFARRLHYGRDKLVEAYIWGVGSLWEPKFALARTSITKIAALGTFLDDTYDAYGTIEELELLTTAIERWDPGMEKLNGKMRFLFEAIAAFYDEIDTITSKEGRPYCSEYGKMALRYVVRLYLTEVRGRGKAKLQTFEEYRKVSSQSTCYIWMICAALFGYGELAPRNVFDWLFTEPKILLASSDHCRLMDDIVTHQFERERGHIASSVECYMIQYGVSREEAVNVLKEMVEEDWKIVNQELLHPSPCKITHVVSHKEVLSIFLGFEKVMDVLYKYSDAYTNSTDGTKDMLTTLLVTPLPISSSEPNCPFYITVCVCVIIL</sequence>
<keyword evidence="4" id="KW-1185">Reference proteome</keyword>
<dbReference type="PANTHER" id="PTHR31225">
    <property type="entry name" value="OS04G0344100 PROTEIN-RELATED"/>
    <property type="match status" value="1"/>
</dbReference>
<dbReference type="GO" id="GO:0000287">
    <property type="term" value="F:magnesium ion binding"/>
    <property type="evidence" value="ECO:0007669"/>
    <property type="project" value="InterPro"/>
</dbReference>
<dbReference type="InterPro" id="IPR005630">
    <property type="entry name" value="Terpene_synthase_metal-bd"/>
</dbReference>
<dbReference type="Proteomes" id="UP001497516">
    <property type="component" value="Chromosome 6"/>
</dbReference>
<dbReference type="GO" id="GO:0016114">
    <property type="term" value="P:terpenoid biosynthetic process"/>
    <property type="evidence" value="ECO:0007669"/>
    <property type="project" value="InterPro"/>
</dbReference>
<reference evidence="3 4" key="1">
    <citation type="submission" date="2024-04" db="EMBL/GenBank/DDBJ databases">
        <authorList>
            <person name="Fracassetti M."/>
        </authorList>
    </citation>
    <scope>NUCLEOTIDE SEQUENCE [LARGE SCALE GENOMIC DNA]</scope>
</reference>
<dbReference type="GO" id="GO:0010333">
    <property type="term" value="F:terpene synthase activity"/>
    <property type="evidence" value="ECO:0007669"/>
    <property type="project" value="InterPro"/>
</dbReference>
<dbReference type="GO" id="GO:0120252">
    <property type="term" value="P:hydrocarbon metabolic process"/>
    <property type="evidence" value="ECO:0007669"/>
    <property type="project" value="UniProtKB-ARBA"/>
</dbReference>
<dbReference type="Pfam" id="PF03936">
    <property type="entry name" value="Terpene_synth_C"/>
    <property type="match status" value="1"/>
</dbReference>
<dbReference type="EMBL" id="OZ034819">
    <property type="protein sequence ID" value="CAL1396095.1"/>
    <property type="molecule type" value="Genomic_DNA"/>
</dbReference>
<dbReference type="PANTHER" id="PTHR31225:SF113">
    <property type="entry name" value="TERPENE SYNTHASE 3-RELATED"/>
    <property type="match status" value="1"/>
</dbReference>
<organism evidence="3 4">
    <name type="scientific">Linum trigynum</name>
    <dbReference type="NCBI Taxonomy" id="586398"/>
    <lineage>
        <taxon>Eukaryota</taxon>
        <taxon>Viridiplantae</taxon>
        <taxon>Streptophyta</taxon>
        <taxon>Embryophyta</taxon>
        <taxon>Tracheophyta</taxon>
        <taxon>Spermatophyta</taxon>
        <taxon>Magnoliopsida</taxon>
        <taxon>eudicotyledons</taxon>
        <taxon>Gunneridae</taxon>
        <taxon>Pentapetalae</taxon>
        <taxon>rosids</taxon>
        <taxon>fabids</taxon>
        <taxon>Malpighiales</taxon>
        <taxon>Linaceae</taxon>
        <taxon>Linum</taxon>
    </lineage>
</organism>
<name>A0AAV2FF47_9ROSI</name>
<evidence type="ECO:0000313" key="4">
    <source>
        <dbReference type="Proteomes" id="UP001497516"/>
    </source>
</evidence>
<dbReference type="InterPro" id="IPR050148">
    <property type="entry name" value="Terpene_synthase-like"/>
</dbReference>
<evidence type="ECO:0000313" key="3">
    <source>
        <dbReference type="EMBL" id="CAL1396095.1"/>
    </source>
</evidence>
<gene>
    <name evidence="3" type="ORF">LTRI10_LOCUS36480</name>
</gene>
<keyword evidence="1" id="KW-0479">Metal-binding</keyword>
<feature type="domain" description="Terpene synthase metal-binding" evidence="2">
    <location>
        <begin position="36"/>
        <end position="272"/>
    </location>
</feature>
<protein>
    <recommendedName>
        <fullName evidence="2">Terpene synthase metal-binding domain-containing protein</fullName>
    </recommendedName>
</protein>
<accession>A0AAV2FF47</accession>
<proteinExistence type="predicted"/>
<dbReference type="SUPFAM" id="SSF48576">
    <property type="entry name" value="Terpenoid synthases"/>
    <property type="match status" value="1"/>
</dbReference>
<dbReference type="AlphaFoldDB" id="A0AAV2FF47"/>
<dbReference type="InterPro" id="IPR008949">
    <property type="entry name" value="Isoprenoid_synthase_dom_sf"/>
</dbReference>
<dbReference type="InterPro" id="IPR034741">
    <property type="entry name" value="Terpene_cyclase-like_1_C"/>
</dbReference>
<dbReference type="Gene3D" id="1.10.600.10">
    <property type="entry name" value="Farnesyl Diphosphate Synthase"/>
    <property type="match status" value="1"/>
</dbReference>
<evidence type="ECO:0000256" key="1">
    <source>
        <dbReference type="ARBA" id="ARBA00022723"/>
    </source>
</evidence>
<dbReference type="SFLD" id="SFLDS00005">
    <property type="entry name" value="Isoprenoid_Synthase_Type_I"/>
    <property type="match status" value="1"/>
</dbReference>
<dbReference type="SFLD" id="SFLDG01019">
    <property type="entry name" value="Terpene_Cyclase_Like_1_C_Termi"/>
    <property type="match status" value="1"/>
</dbReference>
<evidence type="ECO:0000259" key="2">
    <source>
        <dbReference type="Pfam" id="PF03936"/>
    </source>
</evidence>